<dbReference type="InterPro" id="IPR035437">
    <property type="entry name" value="SNase_OB-fold_sf"/>
</dbReference>
<dbReference type="EMBL" id="BMRE01000005">
    <property type="protein sequence ID" value="GGU27940.1"/>
    <property type="molecule type" value="Genomic_DNA"/>
</dbReference>
<proteinExistence type="predicted"/>
<dbReference type="InterPro" id="IPR001919">
    <property type="entry name" value="CBD2"/>
</dbReference>
<dbReference type="SUPFAM" id="SSF50199">
    <property type="entry name" value="Staphylococcal nuclease"/>
    <property type="match status" value="1"/>
</dbReference>
<organism evidence="4 5">
    <name type="scientific">Lentzea flava</name>
    <dbReference type="NCBI Taxonomy" id="103732"/>
    <lineage>
        <taxon>Bacteria</taxon>
        <taxon>Bacillati</taxon>
        <taxon>Actinomycetota</taxon>
        <taxon>Actinomycetes</taxon>
        <taxon>Pseudonocardiales</taxon>
        <taxon>Pseudonocardiaceae</taxon>
        <taxon>Lentzea</taxon>
    </lineage>
</organism>
<dbReference type="SUPFAM" id="SSF49384">
    <property type="entry name" value="Carbohydrate-binding domain"/>
    <property type="match status" value="1"/>
</dbReference>
<dbReference type="Proteomes" id="UP000649573">
    <property type="component" value="Unassembled WGS sequence"/>
</dbReference>
<name>A0ABQ2UH94_9PSEU</name>
<keyword evidence="2" id="KW-0732">Signal</keyword>
<feature type="compositionally biased region" description="Pro residues" evidence="1">
    <location>
        <begin position="167"/>
        <end position="184"/>
    </location>
</feature>
<comment type="caution">
    <text evidence="4">The sequence shown here is derived from an EMBL/GenBank/DDBJ whole genome shotgun (WGS) entry which is preliminary data.</text>
</comment>
<dbReference type="Gene3D" id="2.60.40.290">
    <property type="match status" value="1"/>
</dbReference>
<keyword evidence="5" id="KW-1185">Reference proteome</keyword>
<dbReference type="InterPro" id="IPR012291">
    <property type="entry name" value="CBM2_carb-bd_dom_sf"/>
</dbReference>
<gene>
    <name evidence="4" type="ORF">GCM10010178_20300</name>
</gene>
<dbReference type="RefSeq" id="WP_189253351.1">
    <property type="nucleotide sequence ID" value="NZ_BMRE01000005.1"/>
</dbReference>
<accession>A0ABQ2UH94</accession>
<evidence type="ECO:0000313" key="4">
    <source>
        <dbReference type="EMBL" id="GGU27940.1"/>
    </source>
</evidence>
<evidence type="ECO:0000313" key="5">
    <source>
        <dbReference type="Proteomes" id="UP000649573"/>
    </source>
</evidence>
<evidence type="ECO:0000256" key="1">
    <source>
        <dbReference type="SAM" id="MobiDB-lite"/>
    </source>
</evidence>
<sequence length="293" mass="30865">MRPFGHHRPILYTPFAVLVVAACATSAAETPADTPAAVTSPQHVTVLPPPPETVEEVVDGRTVVLSNGVKARVLGLAAPGECWSAAALKFARDTLLSKPVRYSRASESAITLRLANDHDYAFLAVSQGAARAEKDDPVLTEPEKSAAKAGLGLWGPPCKGQDTTPTAAPPPPPAPTTSTPPPPPVEKKGCAVTYRVAREWPGGFHVELIVRNNTDKPFSQWKLYWKFPSGQQIRETWGMTAYQHGADVLAVSQDGNGSISAGGQVSLRFNGVTSGPNVAPTTFVVNGVTCSLG</sequence>
<dbReference type="PROSITE" id="PS51257">
    <property type="entry name" value="PROKAR_LIPOPROTEIN"/>
    <property type="match status" value="1"/>
</dbReference>
<dbReference type="SMART" id="SM00637">
    <property type="entry name" value="CBD_II"/>
    <property type="match status" value="1"/>
</dbReference>
<protein>
    <recommendedName>
        <fullName evidence="3">CBM2 domain-containing protein</fullName>
    </recommendedName>
</protein>
<feature type="region of interest" description="Disordered" evidence="1">
    <location>
        <begin position="131"/>
        <end position="188"/>
    </location>
</feature>
<evidence type="ECO:0000259" key="3">
    <source>
        <dbReference type="PROSITE" id="PS51173"/>
    </source>
</evidence>
<dbReference type="InterPro" id="IPR008965">
    <property type="entry name" value="CBM2/CBM3_carb-bd_dom_sf"/>
</dbReference>
<dbReference type="Pfam" id="PF00553">
    <property type="entry name" value="CBM_2"/>
    <property type="match status" value="1"/>
</dbReference>
<feature type="chain" id="PRO_5046259159" description="CBM2 domain-containing protein" evidence="2">
    <location>
        <begin position="28"/>
        <end position="293"/>
    </location>
</feature>
<dbReference type="Gene3D" id="2.40.50.90">
    <property type="match status" value="1"/>
</dbReference>
<reference evidence="5" key="1">
    <citation type="journal article" date="2019" name="Int. J. Syst. Evol. Microbiol.">
        <title>The Global Catalogue of Microorganisms (GCM) 10K type strain sequencing project: providing services to taxonomists for standard genome sequencing and annotation.</title>
        <authorList>
            <consortium name="The Broad Institute Genomics Platform"/>
            <consortium name="The Broad Institute Genome Sequencing Center for Infectious Disease"/>
            <person name="Wu L."/>
            <person name="Ma J."/>
        </authorList>
    </citation>
    <scope>NUCLEOTIDE SEQUENCE [LARGE SCALE GENOMIC DNA]</scope>
    <source>
        <strain evidence="5">JCM 3296</strain>
    </source>
</reference>
<dbReference type="PROSITE" id="PS51173">
    <property type="entry name" value="CBM2"/>
    <property type="match status" value="1"/>
</dbReference>
<feature type="domain" description="CBM2" evidence="3">
    <location>
        <begin position="183"/>
        <end position="293"/>
    </location>
</feature>
<feature type="signal peptide" evidence="2">
    <location>
        <begin position="1"/>
        <end position="27"/>
    </location>
</feature>
<evidence type="ECO:0000256" key="2">
    <source>
        <dbReference type="SAM" id="SignalP"/>
    </source>
</evidence>
<feature type="compositionally biased region" description="Basic and acidic residues" evidence="1">
    <location>
        <begin position="131"/>
        <end position="146"/>
    </location>
</feature>